<dbReference type="UniPathway" id="UPA00253">
    <property type="reaction ID" value="UER00334"/>
</dbReference>
<keyword evidence="3 7" id="KW-0436">Ligase</keyword>
<dbReference type="PANTHER" id="PTHR23090">
    <property type="entry name" value="NH 3 /GLUTAMINE-DEPENDENT NAD + SYNTHETASE"/>
    <property type="match status" value="1"/>
</dbReference>
<comment type="pathway">
    <text evidence="1 7 8">Cofactor biosynthesis; NAD(+) biosynthesis; NAD(+) from deamido-NAD(+) (L-Gln route): step 1/1.</text>
</comment>
<keyword evidence="4 7" id="KW-0547">Nucleotide-binding</keyword>
<comment type="caution">
    <text evidence="7">Lacks conserved residue(s) required for the propagation of feature annotation.</text>
</comment>
<evidence type="ECO:0000256" key="6">
    <source>
        <dbReference type="ARBA" id="ARBA00023027"/>
    </source>
</evidence>
<evidence type="ECO:0000256" key="4">
    <source>
        <dbReference type="ARBA" id="ARBA00022741"/>
    </source>
</evidence>
<dbReference type="CDD" id="cd07570">
    <property type="entry name" value="GAT_Gln-NAD-synth"/>
    <property type="match status" value="1"/>
</dbReference>
<dbReference type="PROSITE" id="PS50263">
    <property type="entry name" value="CN_HYDROLASE"/>
    <property type="match status" value="1"/>
</dbReference>
<keyword evidence="6 7" id="KW-0520">NAD</keyword>
<evidence type="ECO:0000256" key="9">
    <source>
        <dbReference type="RuleBase" id="RU003811"/>
    </source>
</evidence>
<dbReference type="Gene3D" id="3.60.110.10">
    <property type="entry name" value="Carbon-nitrogen hydrolase"/>
    <property type="match status" value="1"/>
</dbReference>
<evidence type="ECO:0000313" key="11">
    <source>
        <dbReference type="EMBL" id="RID92053.1"/>
    </source>
</evidence>
<dbReference type="SUPFAM" id="SSF52402">
    <property type="entry name" value="Adenine nucleotide alpha hydrolases-like"/>
    <property type="match status" value="1"/>
</dbReference>
<dbReference type="NCBIfam" id="TIGR00552">
    <property type="entry name" value="nadE"/>
    <property type="match status" value="1"/>
</dbReference>
<dbReference type="RefSeq" id="WP_119134465.1">
    <property type="nucleotide sequence ID" value="NZ_QXXQ01000004.1"/>
</dbReference>
<feature type="binding site" evidence="7">
    <location>
        <begin position="291"/>
        <end position="298"/>
    </location>
    <ligand>
        <name>ATP</name>
        <dbReference type="ChEBI" id="CHEBI:30616"/>
    </ligand>
</feature>
<feature type="binding site" evidence="7">
    <location>
        <position position="522"/>
    </location>
    <ligand>
        <name>deamido-NAD(+)</name>
        <dbReference type="ChEBI" id="CHEBI:58437"/>
        <note>ligand shared between two neighboring subunits</note>
    </ligand>
</feature>
<reference evidence="11 12" key="1">
    <citation type="submission" date="2018-09" db="EMBL/GenBank/DDBJ databases">
        <title>Gemmobacter lutimaris sp. nov., a marine bacterium isolated from tidal flat.</title>
        <authorList>
            <person name="Lee D.W."/>
            <person name="Yoo Y."/>
            <person name="Kim J.-J."/>
            <person name="Kim B.S."/>
        </authorList>
    </citation>
    <scope>NUCLEOTIDE SEQUENCE [LARGE SCALE GENOMIC DNA]</scope>
    <source>
        <strain evidence="11 12">YJ-T1-11</strain>
    </source>
</reference>
<feature type="binding site" evidence="7">
    <location>
        <position position="182"/>
    </location>
    <ligand>
        <name>L-glutamine</name>
        <dbReference type="ChEBI" id="CHEBI:58359"/>
    </ligand>
</feature>
<keyword evidence="12" id="KW-1185">Reference proteome</keyword>
<feature type="binding site" evidence="7">
    <location>
        <position position="176"/>
    </location>
    <ligand>
        <name>L-glutamine</name>
        <dbReference type="ChEBI" id="CHEBI:58359"/>
    </ligand>
</feature>
<dbReference type="Pfam" id="PF00795">
    <property type="entry name" value="CN_hydrolase"/>
    <property type="match status" value="1"/>
</dbReference>
<dbReference type="GO" id="GO:0008795">
    <property type="term" value="F:NAD+ synthase activity"/>
    <property type="evidence" value="ECO:0007669"/>
    <property type="project" value="UniProtKB-UniRule"/>
</dbReference>
<comment type="caution">
    <text evidence="11">The sequence shown here is derived from an EMBL/GenBank/DDBJ whole genome shotgun (WGS) entry which is preliminary data.</text>
</comment>
<dbReference type="Proteomes" id="UP000266649">
    <property type="component" value="Unassembled WGS sequence"/>
</dbReference>
<dbReference type="NCBIfam" id="NF010588">
    <property type="entry name" value="PRK13981.1"/>
    <property type="match status" value="1"/>
</dbReference>
<dbReference type="InterPro" id="IPR014445">
    <property type="entry name" value="Gln-dep_NAD_synthase"/>
</dbReference>
<feature type="active site" description="Proton acceptor; for glutaminase activity" evidence="7">
    <location>
        <position position="46"/>
    </location>
</feature>
<dbReference type="Gene3D" id="3.40.50.620">
    <property type="entry name" value="HUPs"/>
    <property type="match status" value="1"/>
</dbReference>
<dbReference type="GO" id="GO:0005737">
    <property type="term" value="C:cytoplasm"/>
    <property type="evidence" value="ECO:0007669"/>
    <property type="project" value="InterPro"/>
</dbReference>
<keyword evidence="5 7" id="KW-0067">ATP-binding</keyword>
<feature type="active site" description="For glutaminase activity" evidence="7">
    <location>
        <position position="114"/>
    </location>
</feature>
<feature type="binding site" evidence="7">
    <location>
        <position position="374"/>
    </location>
    <ligand>
        <name>deamido-NAD(+)</name>
        <dbReference type="ChEBI" id="CHEBI:58437"/>
        <note>ligand shared between two neighboring subunits</note>
    </ligand>
</feature>
<protein>
    <recommendedName>
        <fullName evidence="7 8">Glutamine-dependent NAD(+) synthetase</fullName>
        <ecNumber evidence="7 8">6.3.5.1</ecNumber>
    </recommendedName>
    <alternativeName>
        <fullName evidence="7 8">NAD(+) synthase [glutamine-hydrolyzing]</fullName>
    </alternativeName>
</protein>
<organism evidence="11 12">
    <name type="scientific">Gemmobacter lutimaris</name>
    <dbReference type="NCBI Taxonomy" id="2306023"/>
    <lineage>
        <taxon>Bacteria</taxon>
        <taxon>Pseudomonadati</taxon>
        <taxon>Pseudomonadota</taxon>
        <taxon>Alphaproteobacteria</taxon>
        <taxon>Rhodobacterales</taxon>
        <taxon>Paracoccaceae</taxon>
        <taxon>Gemmobacter</taxon>
    </lineage>
</organism>
<evidence type="ECO:0000313" key="12">
    <source>
        <dbReference type="Proteomes" id="UP000266649"/>
    </source>
</evidence>
<evidence type="ECO:0000256" key="2">
    <source>
        <dbReference type="ARBA" id="ARBA00007145"/>
    </source>
</evidence>
<gene>
    <name evidence="7" type="primary">nadE</name>
    <name evidence="11" type="ORF">D2N39_09040</name>
</gene>
<dbReference type="GO" id="GO:0005524">
    <property type="term" value="F:ATP binding"/>
    <property type="evidence" value="ECO:0007669"/>
    <property type="project" value="UniProtKB-UniRule"/>
</dbReference>
<comment type="catalytic activity">
    <reaction evidence="7 8">
        <text>deamido-NAD(+) + L-glutamine + ATP + H2O = L-glutamate + AMP + diphosphate + NAD(+) + H(+)</text>
        <dbReference type="Rhea" id="RHEA:24384"/>
        <dbReference type="ChEBI" id="CHEBI:15377"/>
        <dbReference type="ChEBI" id="CHEBI:15378"/>
        <dbReference type="ChEBI" id="CHEBI:29985"/>
        <dbReference type="ChEBI" id="CHEBI:30616"/>
        <dbReference type="ChEBI" id="CHEBI:33019"/>
        <dbReference type="ChEBI" id="CHEBI:57540"/>
        <dbReference type="ChEBI" id="CHEBI:58359"/>
        <dbReference type="ChEBI" id="CHEBI:58437"/>
        <dbReference type="ChEBI" id="CHEBI:456215"/>
        <dbReference type="EC" id="6.3.5.1"/>
    </reaction>
</comment>
<proteinExistence type="inferred from homology"/>
<dbReference type="InterPro" id="IPR014729">
    <property type="entry name" value="Rossmann-like_a/b/a_fold"/>
</dbReference>
<dbReference type="EC" id="6.3.5.1" evidence="7 8"/>
<dbReference type="GO" id="GO:0004359">
    <property type="term" value="F:glutaminase activity"/>
    <property type="evidence" value="ECO:0007669"/>
    <property type="project" value="InterPro"/>
</dbReference>
<feature type="active site" description="Nucleophile; for glutaminase activity" evidence="7">
    <location>
        <position position="150"/>
    </location>
</feature>
<feature type="binding site" evidence="7">
    <location>
        <position position="403"/>
    </location>
    <ligand>
        <name>deamido-NAD(+)</name>
        <dbReference type="ChEBI" id="CHEBI:58437"/>
        <note>ligand shared between two neighboring subunits</note>
    </ligand>
</feature>
<evidence type="ECO:0000256" key="1">
    <source>
        <dbReference type="ARBA" id="ARBA00005188"/>
    </source>
</evidence>
<dbReference type="InterPro" id="IPR003694">
    <property type="entry name" value="NAD_synthase"/>
</dbReference>
<evidence type="ECO:0000259" key="10">
    <source>
        <dbReference type="PROSITE" id="PS50263"/>
    </source>
</evidence>
<dbReference type="AlphaFoldDB" id="A0A398BXL8"/>
<evidence type="ECO:0000256" key="3">
    <source>
        <dbReference type="ARBA" id="ARBA00022598"/>
    </source>
</evidence>
<dbReference type="GO" id="GO:0009435">
    <property type="term" value="P:NAD+ biosynthetic process"/>
    <property type="evidence" value="ECO:0007669"/>
    <property type="project" value="UniProtKB-UniRule"/>
</dbReference>
<name>A0A398BXL8_9RHOB</name>
<dbReference type="PIRSF" id="PIRSF006630">
    <property type="entry name" value="NADS_GAT"/>
    <property type="match status" value="1"/>
</dbReference>
<evidence type="ECO:0000256" key="7">
    <source>
        <dbReference type="HAMAP-Rule" id="MF_02090"/>
    </source>
</evidence>
<evidence type="ECO:0000256" key="8">
    <source>
        <dbReference type="PIRNR" id="PIRNR006630"/>
    </source>
</evidence>
<comment type="similarity">
    <text evidence="9">Belongs to the NAD synthetase family.</text>
</comment>
<dbReference type="OrthoDB" id="9760188at2"/>
<dbReference type="PANTHER" id="PTHR23090:SF9">
    <property type="entry name" value="GLUTAMINE-DEPENDENT NAD(+) SYNTHETASE"/>
    <property type="match status" value="1"/>
</dbReference>
<comment type="function">
    <text evidence="7">Catalyzes the ATP-dependent amidation of deamido-NAD to form NAD. Uses L-glutamine as a nitrogen source.</text>
</comment>
<dbReference type="HAMAP" id="MF_02090">
    <property type="entry name" value="NadE_glutamine_dep"/>
    <property type="match status" value="1"/>
</dbReference>
<sequence length="553" mass="60100">MAADRFRLTLAQLNPVVGDIAGNAAKARAAWAEAKAAGADMLALTEMFITGYQTQDLILKQVFADAAEAAILSLAADCADGPAIGIGGPARVGKRLHNAWWVLQGGKLVAKVLKHHLPNSDVFDEKRIFSPADVSGPYRIGPVRIGTPICEDAWHPDVAETLAETGAEILLVPNGSPYHRGKPDLRLNLMVARVVETGLPLVYLNMVGGQDDQVFDGSSMVLNPGGTLAVQMPQFDTCLTHVDFTRGPEGWRAEPGLIAEIPRIWEADYRACVMGLQDYMAKTGFRKVLLGLSGGIDSAIVATIAADALGPENVRCVMLPSAYTSEHSLEDAGEVARNLGCRLDTVPIGGAQAAVGEALADLFTGAEPGITEENVQSRLRGLMLMALSNKFGEMLLTTGNKSEMAVGYCTIYGDMNGGYNPIKDMYKTRVFETCRWRNDHHRPWMKGPAGAVIPERVITKPPSAELRPDQKDQDSLPPYEVLDAILDGLVDRELSVAEIVAQGYDHATVKRVEHLLYISEYKRFQSAPGVRLTPRAFWLDRRYPIANRFRDPG</sequence>
<dbReference type="InterPro" id="IPR003010">
    <property type="entry name" value="C-N_Hydrolase"/>
</dbReference>
<dbReference type="SUPFAM" id="SSF56317">
    <property type="entry name" value="Carbon-nitrogen hydrolase"/>
    <property type="match status" value="1"/>
</dbReference>
<feature type="binding site" evidence="7">
    <location>
        <position position="398"/>
    </location>
    <ligand>
        <name>ATP</name>
        <dbReference type="ChEBI" id="CHEBI:30616"/>
    </ligand>
</feature>
<evidence type="ECO:0000256" key="5">
    <source>
        <dbReference type="ARBA" id="ARBA00022840"/>
    </source>
</evidence>
<dbReference type="InterPro" id="IPR036526">
    <property type="entry name" value="C-N_Hydrolase_sf"/>
</dbReference>
<accession>A0A398BXL8</accession>
<feature type="domain" description="CN hydrolase" evidence="10">
    <location>
        <begin position="6"/>
        <end position="246"/>
    </location>
</feature>
<dbReference type="GO" id="GO:0003952">
    <property type="term" value="F:NAD+ synthase (glutamine-hydrolyzing) activity"/>
    <property type="evidence" value="ECO:0007669"/>
    <property type="project" value="UniProtKB-UniRule"/>
</dbReference>
<dbReference type="InterPro" id="IPR022310">
    <property type="entry name" value="NAD/GMP_synthase"/>
</dbReference>
<dbReference type="Pfam" id="PF02540">
    <property type="entry name" value="NAD_synthase"/>
    <property type="match status" value="1"/>
</dbReference>
<dbReference type="FunFam" id="3.40.50.620:FF:000106">
    <property type="entry name" value="Glutamine-dependent NAD(+) synthetase"/>
    <property type="match status" value="1"/>
</dbReference>
<comment type="similarity">
    <text evidence="2 7 8">In the C-terminal section; belongs to the NAD synthetase family.</text>
</comment>
<dbReference type="EMBL" id="QXXQ01000004">
    <property type="protein sequence ID" value="RID92053.1"/>
    <property type="molecule type" value="Genomic_DNA"/>
</dbReference>
<dbReference type="CDD" id="cd00553">
    <property type="entry name" value="NAD_synthase"/>
    <property type="match status" value="1"/>
</dbReference>